<keyword evidence="3" id="KW-0808">Transferase</keyword>
<keyword evidence="5" id="KW-0805">Transcription regulation</keyword>
<organism evidence="12 13">
    <name type="scientific">Capsella rubella</name>
    <dbReference type="NCBI Taxonomy" id="81985"/>
    <lineage>
        <taxon>Eukaryota</taxon>
        <taxon>Viridiplantae</taxon>
        <taxon>Streptophyta</taxon>
        <taxon>Embryophyta</taxon>
        <taxon>Tracheophyta</taxon>
        <taxon>Spermatophyta</taxon>
        <taxon>Magnoliopsida</taxon>
        <taxon>eudicotyledons</taxon>
        <taxon>Gunneridae</taxon>
        <taxon>Pentapetalae</taxon>
        <taxon>rosids</taxon>
        <taxon>malvids</taxon>
        <taxon>Brassicales</taxon>
        <taxon>Brassicaceae</taxon>
        <taxon>Camelineae</taxon>
        <taxon>Capsella</taxon>
    </lineage>
</organism>
<feature type="domain" description="DEK-C" evidence="11">
    <location>
        <begin position="429"/>
        <end position="484"/>
    </location>
</feature>
<keyword evidence="9" id="KW-0012">Acyltransferase</keyword>
<feature type="compositionally biased region" description="Basic and acidic residues" evidence="10">
    <location>
        <begin position="498"/>
        <end position="507"/>
    </location>
</feature>
<evidence type="ECO:0000256" key="9">
    <source>
        <dbReference type="ARBA" id="ARBA00023315"/>
    </source>
</evidence>
<comment type="similarity">
    <text evidence="2">Belongs to the plant acyltransferase family.</text>
</comment>
<dbReference type="GO" id="GO:0005730">
    <property type="term" value="C:nucleolus"/>
    <property type="evidence" value="ECO:0007669"/>
    <property type="project" value="UniProtKB-SubCell"/>
</dbReference>
<comment type="subcellular location">
    <subcellularLocation>
        <location evidence="1">Nucleus</location>
        <location evidence="1">Nucleolus</location>
    </subcellularLocation>
</comment>
<keyword evidence="13" id="KW-1185">Reference proteome</keyword>
<dbReference type="SUPFAM" id="SSF109715">
    <property type="entry name" value="DEK C-terminal domain"/>
    <property type="match status" value="1"/>
</dbReference>
<dbReference type="FunFam" id="1.10.10.60:FF:000220">
    <property type="entry name" value="DEK domain-containing chromatin associated protein"/>
    <property type="match status" value="1"/>
</dbReference>
<dbReference type="Gene3D" id="3.30.559.10">
    <property type="entry name" value="Chloramphenicol acetyltransferase-like domain"/>
    <property type="match status" value="1"/>
</dbReference>
<proteinExistence type="inferred from homology"/>
<keyword evidence="8" id="KW-0539">Nucleus</keyword>
<feature type="compositionally biased region" description="Basic and acidic residues" evidence="10">
    <location>
        <begin position="319"/>
        <end position="339"/>
    </location>
</feature>
<keyword evidence="7" id="KW-0804">Transcription</keyword>
<feature type="compositionally biased region" description="Basic and acidic residues" evidence="10">
    <location>
        <begin position="390"/>
        <end position="400"/>
    </location>
</feature>
<dbReference type="PROSITE" id="PS51998">
    <property type="entry name" value="DEK_C"/>
    <property type="match status" value="1"/>
</dbReference>
<evidence type="ECO:0000256" key="8">
    <source>
        <dbReference type="ARBA" id="ARBA00023242"/>
    </source>
</evidence>
<dbReference type="InterPro" id="IPR044198">
    <property type="entry name" value="DEK"/>
</dbReference>
<dbReference type="GO" id="GO:0006325">
    <property type="term" value="P:chromatin organization"/>
    <property type="evidence" value="ECO:0007669"/>
    <property type="project" value="UniProtKB-KW"/>
</dbReference>
<dbReference type="InterPro" id="IPR014876">
    <property type="entry name" value="DEK_C"/>
</dbReference>
<evidence type="ECO:0000313" key="13">
    <source>
        <dbReference type="Proteomes" id="UP000029121"/>
    </source>
</evidence>
<reference evidence="13" key="1">
    <citation type="journal article" date="2013" name="Nat. Genet.">
        <title>The Capsella rubella genome and the genomic consequences of rapid mating system evolution.</title>
        <authorList>
            <person name="Slotte T."/>
            <person name="Hazzouri K.M."/>
            <person name="Agren J.A."/>
            <person name="Koenig D."/>
            <person name="Maumus F."/>
            <person name="Guo Y.L."/>
            <person name="Steige K."/>
            <person name="Platts A.E."/>
            <person name="Escobar J.S."/>
            <person name="Newman L.K."/>
            <person name="Wang W."/>
            <person name="Mandakova T."/>
            <person name="Vello E."/>
            <person name="Smith L.M."/>
            <person name="Henz S.R."/>
            <person name="Steffen J."/>
            <person name="Takuno S."/>
            <person name="Brandvain Y."/>
            <person name="Coop G."/>
            <person name="Andolfatto P."/>
            <person name="Hu T.T."/>
            <person name="Blanchette M."/>
            <person name="Clark R.M."/>
            <person name="Quesneville H."/>
            <person name="Nordborg M."/>
            <person name="Gaut B.S."/>
            <person name="Lysak M.A."/>
            <person name="Jenkins J."/>
            <person name="Grimwood J."/>
            <person name="Chapman J."/>
            <person name="Prochnik S."/>
            <person name="Shu S."/>
            <person name="Rokhsar D."/>
            <person name="Schmutz J."/>
            <person name="Weigel D."/>
            <person name="Wright S.I."/>
        </authorList>
    </citation>
    <scope>NUCLEOTIDE SEQUENCE [LARGE SCALE GENOMIC DNA]</scope>
    <source>
        <strain evidence="13">cv. Monte Gargano</strain>
    </source>
</reference>
<feature type="region of interest" description="Disordered" evidence="10">
    <location>
        <begin position="249"/>
        <end position="433"/>
    </location>
</feature>
<feature type="compositionally biased region" description="Basic and acidic residues" evidence="10">
    <location>
        <begin position="86"/>
        <end position="96"/>
    </location>
</feature>
<evidence type="ECO:0000256" key="3">
    <source>
        <dbReference type="ARBA" id="ARBA00022679"/>
    </source>
</evidence>
<evidence type="ECO:0000259" key="11">
    <source>
        <dbReference type="PROSITE" id="PS51998"/>
    </source>
</evidence>
<dbReference type="Gene3D" id="1.10.10.60">
    <property type="entry name" value="Homeodomain-like"/>
    <property type="match status" value="1"/>
</dbReference>
<dbReference type="GO" id="GO:0042393">
    <property type="term" value="F:histone binding"/>
    <property type="evidence" value="ECO:0007669"/>
    <property type="project" value="TreeGrafter"/>
</dbReference>
<feature type="compositionally biased region" description="Acidic residues" evidence="10">
    <location>
        <begin position="508"/>
        <end position="517"/>
    </location>
</feature>
<feature type="compositionally biased region" description="Acidic residues" evidence="10">
    <location>
        <begin position="487"/>
        <end position="497"/>
    </location>
</feature>
<feature type="compositionally biased region" description="Basic residues" evidence="10">
    <location>
        <begin position="256"/>
        <end position="266"/>
    </location>
</feature>
<dbReference type="EMBL" id="KB870812">
    <property type="protein sequence ID" value="EOA15151.1"/>
    <property type="molecule type" value="Genomic_DNA"/>
</dbReference>
<feature type="compositionally biased region" description="Basic and acidic residues" evidence="10">
    <location>
        <begin position="1"/>
        <end position="68"/>
    </location>
</feature>
<dbReference type="FunFam" id="3.30.559.10:FF:000015">
    <property type="entry name" value="Spermidine hydroxycinnamoyl transferase"/>
    <property type="match status" value="1"/>
</dbReference>
<evidence type="ECO:0000256" key="6">
    <source>
        <dbReference type="ARBA" id="ARBA00023125"/>
    </source>
</evidence>
<gene>
    <name evidence="12" type="ORF">CARUB_v10028527mg</name>
</gene>
<feature type="compositionally biased region" description="Basic and acidic residues" evidence="10">
    <location>
        <begin position="103"/>
        <end position="113"/>
    </location>
</feature>
<feature type="compositionally biased region" description="Acidic residues" evidence="10">
    <location>
        <begin position="69"/>
        <end position="85"/>
    </location>
</feature>
<evidence type="ECO:0000256" key="7">
    <source>
        <dbReference type="ARBA" id="ARBA00023163"/>
    </source>
</evidence>
<name>R0F1J1_9BRAS</name>
<feature type="compositionally biased region" description="Low complexity" evidence="10">
    <location>
        <begin position="377"/>
        <end position="387"/>
    </location>
</feature>
<protein>
    <recommendedName>
        <fullName evidence="11">DEK-C domain-containing protein</fullName>
    </recommendedName>
</protein>
<evidence type="ECO:0000313" key="12">
    <source>
        <dbReference type="EMBL" id="EOA15151.1"/>
    </source>
</evidence>
<feature type="compositionally biased region" description="Acidic residues" evidence="10">
    <location>
        <begin position="289"/>
        <end position="318"/>
    </location>
</feature>
<keyword evidence="4" id="KW-0156">Chromatin regulator</keyword>
<keyword evidence="6" id="KW-0238">DNA-binding</keyword>
<dbReference type="PANTHER" id="PTHR13468">
    <property type="entry name" value="DEK PROTEIN"/>
    <property type="match status" value="1"/>
</dbReference>
<dbReference type="GO" id="GO:0016747">
    <property type="term" value="F:acyltransferase activity, transferring groups other than amino-acyl groups"/>
    <property type="evidence" value="ECO:0007669"/>
    <property type="project" value="UniProtKB-ARBA"/>
</dbReference>
<dbReference type="Proteomes" id="UP000029121">
    <property type="component" value="Unassembled WGS sequence"/>
</dbReference>
<dbReference type="GO" id="GO:0003677">
    <property type="term" value="F:DNA binding"/>
    <property type="evidence" value="ECO:0007669"/>
    <property type="project" value="UniProtKB-KW"/>
</dbReference>
<feature type="region of interest" description="Disordered" evidence="10">
    <location>
        <begin position="1"/>
        <end position="139"/>
    </location>
</feature>
<evidence type="ECO:0000256" key="2">
    <source>
        <dbReference type="ARBA" id="ARBA00009861"/>
    </source>
</evidence>
<dbReference type="eggNOG" id="KOG2266">
    <property type="taxonomic scope" value="Eukaryota"/>
</dbReference>
<feature type="compositionally biased region" description="Polar residues" evidence="10">
    <location>
        <begin position="115"/>
        <end position="128"/>
    </location>
</feature>
<dbReference type="GO" id="GO:2000779">
    <property type="term" value="P:regulation of double-strand break repair"/>
    <property type="evidence" value="ECO:0007669"/>
    <property type="project" value="TreeGrafter"/>
</dbReference>
<sequence>MATETLEEKIPKVESPAKEEIGAAKEEKEEEKADLPIKAEVEKKEDVEEGEAKKEGELEEKVKDKEDAVESEEEEEEVEEEEEDESGSKKSSEKEAVTPTSDRPTRERKKVERFSLSTPMRATPSKSVSIGKGRGTPLREIPNVAHKLSKRKADDNLMLLHTILYGKKAKAQMVKRNIGQFSGFTWSENEEEKQRARIKEKIDKCIKEKLIVFCDVLDIPINRSNMKKEELAVKVLEFLESPKETRDVVIADQEKAKKRKSTQKRGKSGESSDTPAKRKRQTKKRDQPSDMEEGKDEGDADSEGTNDPHDEDDAAPEENSDHEKTDTEDEKDKAEDEKPSKKRSSSKKTVEESSGSKGKDKPASAKGSAKSGEKSSKQIAKSASSPAKKQKVDHVEPSKEKSKKQPSKPQAKGSKEKGKATKKGKAKAEPTREEMLEVVSKILKEVDFNTATLSDILQKLSAHFGVELSHRKPEVKDVITDAINAMTDDEEDDEEEKAEAGSDKEKEEEKEEGEEMADSFELIVTRKEPVLVSPASETPKGLHYLSNLDQNIAIIVKTFYYFKSNSRSNEKSYEVIKKSLSEVLVHYYPAAGRLTISPEGKIAVGCTGEGVVVVEAEANCGIEKIKKAISEIDQPETLEKLVYDVPGARNILEIPPVVVQVTNFKCGGFVLGLGMNHNMFDGIAAMEFLNSWAETARGLPLSLPPFLDRTLLRPRTPPKIDFPHNEFEDLDDISGTGKLYFDEILVTRARPSLTATLLITSWAKLSLHTKDFGWGEPVVSGPSINVLLGLPGSAMKVFQGLMDI</sequence>
<accession>R0F1J1</accession>
<dbReference type="Pfam" id="PF08766">
    <property type="entry name" value="DEK_C"/>
    <property type="match status" value="1"/>
</dbReference>
<evidence type="ECO:0000256" key="1">
    <source>
        <dbReference type="ARBA" id="ARBA00004604"/>
    </source>
</evidence>
<dbReference type="STRING" id="81985.R0F1J1"/>
<evidence type="ECO:0000256" key="5">
    <source>
        <dbReference type="ARBA" id="ARBA00023015"/>
    </source>
</evidence>
<feature type="region of interest" description="Disordered" evidence="10">
    <location>
        <begin position="485"/>
        <end position="517"/>
    </location>
</feature>
<dbReference type="InterPro" id="IPR023213">
    <property type="entry name" value="CAT-like_dom_sf"/>
</dbReference>
<dbReference type="Pfam" id="PF02458">
    <property type="entry name" value="Transferase"/>
    <property type="match status" value="1"/>
</dbReference>
<dbReference type="PANTHER" id="PTHR13468:SF10">
    <property type="entry name" value="DEK DOMAIN-CONTAINING CHROMATIN-ASSOCIATED PROTEIN 2"/>
    <property type="match status" value="1"/>
</dbReference>
<evidence type="ECO:0000256" key="4">
    <source>
        <dbReference type="ARBA" id="ARBA00022853"/>
    </source>
</evidence>
<dbReference type="AlphaFoldDB" id="R0F1J1"/>
<evidence type="ECO:0000256" key="10">
    <source>
        <dbReference type="SAM" id="MobiDB-lite"/>
    </source>
</evidence>